<dbReference type="RefSeq" id="WP_091682502.1">
    <property type="nucleotide sequence ID" value="NZ_FOSN01000009.1"/>
</dbReference>
<feature type="transmembrane region" description="Helical" evidence="17">
    <location>
        <begin position="108"/>
        <end position="128"/>
    </location>
</feature>
<evidence type="ECO:0000313" key="20">
    <source>
        <dbReference type="EMBL" id="SFK52000.1"/>
    </source>
</evidence>
<dbReference type="SMART" id="SM00086">
    <property type="entry name" value="PAC"/>
    <property type="match status" value="3"/>
</dbReference>
<dbReference type="PANTHER" id="PTHR41523:SF8">
    <property type="entry name" value="ETHYLENE RESPONSE SENSOR PROTEIN"/>
    <property type="match status" value="1"/>
</dbReference>
<dbReference type="AlphaFoldDB" id="A0A1I4A723"/>
<keyword evidence="12" id="KW-0418">Kinase</keyword>
<keyword evidence="8" id="KW-0288">FMN</keyword>
<dbReference type="GO" id="GO:0009881">
    <property type="term" value="F:photoreceptor activity"/>
    <property type="evidence" value="ECO:0007669"/>
    <property type="project" value="UniProtKB-KW"/>
</dbReference>
<evidence type="ECO:0000256" key="5">
    <source>
        <dbReference type="ARBA" id="ARBA00022553"/>
    </source>
</evidence>
<comment type="catalytic activity">
    <reaction evidence="1">
        <text>ATP + protein L-histidine = ADP + protein N-phospho-L-histidine.</text>
        <dbReference type="EC" id="2.7.13.3"/>
    </reaction>
</comment>
<evidence type="ECO:0000313" key="21">
    <source>
        <dbReference type="Proteomes" id="UP000198755"/>
    </source>
</evidence>
<keyword evidence="9" id="KW-0808">Transferase</keyword>
<feature type="transmembrane region" description="Helical" evidence="17">
    <location>
        <begin position="69"/>
        <end position="96"/>
    </location>
</feature>
<proteinExistence type="predicted"/>
<dbReference type="Pfam" id="PF07536">
    <property type="entry name" value="HWE_HK"/>
    <property type="match status" value="1"/>
</dbReference>
<evidence type="ECO:0000259" key="18">
    <source>
        <dbReference type="PROSITE" id="PS50112"/>
    </source>
</evidence>
<evidence type="ECO:0000256" key="4">
    <source>
        <dbReference type="ARBA" id="ARBA00022543"/>
    </source>
</evidence>
<dbReference type="Gene3D" id="3.30.565.10">
    <property type="entry name" value="Histidine kinase-like ATPase, C-terminal domain"/>
    <property type="match status" value="1"/>
</dbReference>
<keyword evidence="10" id="KW-0677">Repeat</keyword>
<keyword evidence="14" id="KW-0157">Chromophore</keyword>
<dbReference type="SMART" id="SM00091">
    <property type="entry name" value="PAS"/>
    <property type="match status" value="2"/>
</dbReference>
<protein>
    <recommendedName>
        <fullName evidence="3">Blue-light-activated histidine kinase</fullName>
        <ecNumber evidence="2">2.7.13.3</ecNumber>
    </recommendedName>
</protein>
<dbReference type="EMBL" id="FOSN01000009">
    <property type="protein sequence ID" value="SFK52000.1"/>
    <property type="molecule type" value="Genomic_DNA"/>
</dbReference>
<evidence type="ECO:0000256" key="16">
    <source>
        <dbReference type="ARBA" id="ARBA00023170"/>
    </source>
</evidence>
<keyword evidence="17" id="KW-0472">Membrane</keyword>
<evidence type="ECO:0000256" key="9">
    <source>
        <dbReference type="ARBA" id="ARBA00022679"/>
    </source>
</evidence>
<dbReference type="InterPro" id="IPR000014">
    <property type="entry name" value="PAS"/>
</dbReference>
<dbReference type="NCBIfam" id="TIGR00229">
    <property type="entry name" value="sensory_box"/>
    <property type="match status" value="2"/>
</dbReference>
<feature type="domain" description="PAS" evidence="18">
    <location>
        <begin position="281"/>
        <end position="352"/>
    </location>
</feature>
<gene>
    <name evidence="20" type="ORF">SAMN05444581_109115</name>
</gene>
<organism evidence="20 21">
    <name type="scientific">Methylocapsa palsarum</name>
    <dbReference type="NCBI Taxonomy" id="1612308"/>
    <lineage>
        <taxon>Bacteria</taxon>
        <taxon>Pseudomonadati</taxon>
        <taxon>Pseudomonadota</taxon>
        <taxon>Alphaproteobacteria</taxon>
        <taxon>Hyphomicrobiales</taxon>
        <taxon>Beijerinckiaceae</taxon>
        <taxon>Methylocapsa</taxon>
    </lineage>
</organism>
<name>A0A1I4A723_9HYPH</name>
<keyword evidence="13" id="KW-0067">ATP-binding</keyword>
<evidence type="ECO:0000256" key="15">
    <source>
        <dbReference type="ARBA" id="ARBA00023026"/>
    </source>
</evidence>
<keyword evidence="21" id="KW-1185">Reference proteome</keyword>
<dbReference type="SMART" id="SM00911">
    <property type="entry name" value="HWE_HK"/>
    <property type="match status" value="1"/>
</dbReference>
<keyword evidence="7" id="KW-0285">Flavoprotein</keyword>
<evidence type="ECO:0000256" key="3">
    <source>
        <dbReference type="ARBA" id="ARBA00021740"/>
    </source>
</evidence>
<dbReference type="InterPro" id="IPR000700">
    <property type="entry name" value="PAS-assoc_C"/>
</dbReference>
<dbReference type="GO" id="GO:0005524">
    <property type="term" value="F:ATP binding"/>
    <property type="evidence" value="ECO:0007669"/>
    <property type="project" value="UniProtKB-KW"/>
</dbReference>
<feature type="domain" description="PAC" evidence="19">
    <location>
        <begin position="229"/>
        <end position="281"/>
    </location>
</feature>
<evidence type="ECO:0000256" key="14">
    <source>
        <dbReference type="ARBA" id="ARBA00022991"/>
    </source>
</evidence>
<dbReference type="OrthoDB" id="341208at2"/>
<dbReference type="InterPro" id="IPR001610">
    <property type="entry name" value="PAC"/>
</dbReference>
<evidence type="ECO:0000256" key="11">
    <source>
        <dbReference type="ARBA" id="ARBA00022741"/>
    </source>
</evidence>
<keyword evidence="17" id="KW-0812">Transmembrane</keyword>
<keyword evidence="4" id="KW-0600">Photoreceptor protein</keyword>
<dbReference type="InterPro" id="IPR036890">
    <property type="entry name" value="HATPase_C_sf"/>
</dbReference>
<evidence type="ECO:0000259" key="19">
    <source>
        <dbReference type="PROSITE" id="PS50113"/>
    </source>
</evidence>
<feature type="transmembrane region" description="Helical" evidence="17">
    <location>
        <begin position="40"/>
        <end position="57"/>
    </location>
</feature>
<sequence>MNQTPFWEAAPPPAAPAPAARKRLEALWARFSDAPASGRYAAGVAAAVAAILLRVSLTPLWGDHFPDLFFFPATLFTALLVGLGPGLACVGLYAFLAAIFVSPIESSADIAGLAGSVAVNCLIAWLSAAHRAALLEARTQKAELRLATRLARENEDKFRILLDGLADHAVSLLDAQGRVVNWHDAGRRVPGWAPKDLIGQHVCAFYPADQRELGRPDADLETAARLGVFRGESQRVDHDGSLILTEVVITALFDEAGSLRGFVKIDRDVTERKKIEAARSEKALLQAVLQSSPNIIFAQDRQGRVTVANAAYFDFFGRKPEQVIGFSVSAFVPDEETVRQIREMDDRIMTTGETARFDWSHGPEGAERAYSVALAPVRAADGSIDGLVGVFTDITEHKTTETALRASEERLLHTSQRLNAILEAAPVGIGFSEDVTCQKIKGNRALLAQFEASAADNVSASAADALAQGRKIRYWREGRELSAEALPLQRAVAENALIPAMEFEVELPSGKRWFCEGRGAPVLDDAGRVIGGIAVTVDVTERKRYDERVKVLLGEVNHRAKNLLAVVQAIARLTMRGTDSNLFVQQFEERIAGLAVCQDLLVANDWTGVDLSNLVRTQLAHYLGPQIVIAGAPTRVNVVAAQTLGMSLHELGTNAVKYGALSVPAGVVRVEWSVFGGEGEPPVFRLTWSEHHGPPPTPPAHRGFGHKVLLQMAQRALDAEIALDFPQSGLVWELTARADRIIEPDASQ</sequence>
<evidence type="ECO:0000256" key="6">
    <source>
        <dbReference type="ARBA" id="ARBA00022606"/>
    </source>
</evidence>
<reference evidence="20 21" key="1">
    <citation type="submission" date="2016-10" db="EMBL/GenBank/DDBJ databases">
        <authorList>
            <person name="de Groot N.N."/>
        </authorList>
    </citation>
    <scope>NUCLEOTIDE SEQUENCE [LARGE SCALE GENOMIC DNA]</scope>
    <source>
        <strain evidence="20 21">NE2</strain>
    </source>
</reference>
<evidence type="ECO:0000256" key="12">
    <source>
        <dbReference type="ARBA" id="ARBA00022777"/>
    </source>
</evidence>
<dbReference type="SUPFAM" id="SSF55785">
    <property type="entry name" value="PYP-like sensor domain (PAS domain)"/>
    <property type="match status" value="3"/>
</dbReference>
<evidence type="ECO:0000256" key="2">
    <source>
        <dbReference type="ARBA" id="ARBA00012438"/>
    </source>
</evidence>
<keyword evidence="17" id="KW-1133">Transmembrane helix</keyword>
<evidence type="ECO:0000256" key="17">
    <source>
        <dbReference type="SAM" id="Phobius"/>
    </source>
</evidence>
<dbReference type="InterPro" id="IPR011102">
    <property type="entry name" value="Sig_transdc_His_kinase_HWE"/>
</dbReference>
<feature type="domain" description="PAC" evidence="19">
    <location>
        <begin position="353"/>
        <end position="406"/>
    </location>
</feature>
<feature type="domain" description="PAC" evidence="19">
    <location>
        <begin position="499"/>
        <end position="551"/>
    </location>
</feature>
<dbReference type="InterPro" id="IPR013656">
    <property type="entry name" value="PAS_4"/>
</dbReference>
<keyword evidence="15" id="KW-0843">Virulence</keyword>
<dbReference type="GO" id="GO:0004673">
    <property type="term" value="F:protein histidine kinase activity"/>
    <property type="evidence" value="ECO:0007669"/>
    <property type="project" value="UniProtKB-EC"/>
</dbReference>
<evidence type="ECO:0000256" key="10">
    <source>
        <dbReference type="ARBA" id="ARBA00022737"/>
    </source>
</evidence>
<dbReference type="CDD" id="cd00130">
    <property type="entry name" value="PAS"/>
    <property type="match status" value="2"/>
</dbReference>
<dbReference type="Gene3D" id="3.30.450.20">
    <property type="entry name" value="PAS domain"/>
    <property type="match status" value="3"/>
</dbReference>
<keyword evidence="16" id="KW-0675">Receptor</keyword>
<dbReference type="EC" id="2.7.13.3" evidence="2"/>
<evidence type="ECO:0000256" key="1">
    <source>
        <dbReference type="ARBA" id="ARBA00000085"/>
    </source>
</evidence>
<keyword evidence="5" id="KW-0597">Phosphoprotein</keyword>
<dbReference type="Pfam" id="PF08448">
    <property type="entry name" value="PAS_4"/>
    <property type="match status" value="2"/>
</dbReference>
<dbReference type="PROSITE" id="PS50112">
    <property type="entry name" value="PAS"/>
    <property type="match status" value="2"/>
</dbReference>
<dbReference type="Proteomes" id="UP000198755">
    <property type="component" value="Unassembled WGS sequence"/>
</dbReference>
<evidence type="ECO:0000256" key="13">
    <source>
        <dbReference type="ARBA" id="ARBA00022840"/>
    </source>
</evidence>
<dbReference type="InterPro" id="IPR035965">
    <property type="entry name" value="PAS-like_dom_sf"/>
</dbReference>
<keyword evidence="11" id="KW-0547">Nucleotide-binding</keyword>
<dbReference type="PROSITE" id="PS50113">
    <property type="entry name" value="PAC"/>
    <property type="match status" value="3"/>
</dbReference>
<accession>A0A1I4A723</accession>
<feature type="domain" description="PAS" evidence="18">
    <location>
        <begin position="154"/>
        <end position="227"/>
    </location>
</feature>
<evidence type="ECO:0000256" key="7">
    <source>
        <dbReference type="ARBA" id="ARBA00022630"/>
    </source>
</evidence>
<evidence type="ECO:0000256" key="8">
    <source>
        <dbReference type="ARBA" id="ARBA00022643"/>
    </source>
</evidence>
<dbReference type="PANTHER" id="PTHR41523">
    <property type="entry name" value="TWO-COMPONENT SYSTEM SENSOR PROTEIN"/>
    <property type="match status" value="1"/>
</dbReference>
<keyword evidence="6" id="KW-0716">Sensory transduction</keyword>
<dbReference type="STRING" id="1612308.SAMN05444581_109115"/>